<protein>
    <submittedName>
        <fullName evidence="2">Mitochondrial ribosomal protein L46</fullName>
    </submittedName>
</protein>
<feature type="domain" description="Large ribosomal subunit protein mL46 N-terminal" evidence="1">
    <location>
        <begin position="28"/>
        <end position="74"/>
    </location>
</feature>
<gene>
    <name evidence="2" type="ORF">OBRU01_09200</name>
</gene>
<dbReference type="InterPro" id="IPR021757">
    <property type="entry name" value="Ribosomal_mL46_N"/>
</dbReference>
<evidence type="ECO:0000313" key="3">
    <source>
        <dbReference type="Proteomes" id="UP000037510"/>
    </source>
</evidence>
<dbReference type="GO" id="GO:0005762">
    <property type="term" value="C:mitochondrial large ribosomal subunit"/>
    <property type="evidence" value="ECO:0007669"/>
    <property type="project" value="TreeGrafter"/>
</dbReference>
<name>A0A0L7LG63_OPEBR</name>
<keyword evidence="2" id="KW-0687">Ribonucleoprotein</keyword>
<evidence type="ECO:0000313" key="2">
    <source>
        <dbReference type="EMBL" id="KOB74374.1"/>
    </source>
</evidence>
<evidence type="ECO:0000259" key="1">
    <source>
        <dbReference type="Pfam" id="PF11788"/>
    </source>
</evidence>
<comment type="caution">
    <text evidence="2">The sequence shown here is derived from an EMBL/GenBank/DDBJ whole genome shotgun (WGS) entry which is preliminary data.</text>
</comment>
<dbReference type="STRING" id="104452.A0A0L7LG63"/>
<dbReference type="AlphaFoldDB" id="A0A0L7LG63"/>
<accession>A0A0L7LG63</accession>
<dbReference type="Proteomes" id="UP000037510">
    <property type="component" value="Unassembled WGS sequence"/>
</dbReference>
<dbReference type="EMBL" id="JTDY01001258">
    <property type="protein sequence ID" value="KOB74374.1"/>
    <property type="molecule type" value="Genomic_DNA"/>
</dbReference>
<dbReference type="PANTHER" id="PTHR13124">
    <property type="entry name" value="39S RIBOSOMAL PROTEIN L46, MITOCHONDRIAL PRECURSOR-RELATED"/>
    <property type="match status" value="1"/>
</dbReference>
<sequence>MLCRTLLNTELSLCYRIYTRGLSSSSAWDVLTGVCVERLPVVTPPLNEMQQKYKNLLSTIEIEKSLKSDHDNPTWLTRSEMQEFLPDRYNKSVREFLLDESF</sequence>
<keyword evidence="2" id="KW-0689">Ribosomal protein</keyword>
<dbReference type="InterPro" id="IPR040008">
    <property type="entry name" value="Ribosomal_mL46"/>
</dbReference>
<proteinExistence type="predicted"/>
<dbReference type="GO" id="GO:0003735">
    <property type="term" value="F:structural constituent of ribosome"/>
    <property type="evidence" value="ECO:0007669"/>
    <property type="project" value="InterPro"/>
</dbReference>
<organism evidence="2 3">
    <name type="scientific">Operophtera brumata</name>
    <name type="common">Winter moth</name>
    <name type="synonym">Phalaena brumata</name>
    <dbReference type="NCBI Taxonomy" id="104452"/>
    <lineage>
        <taxon>Eukaryota</taxon>
        <taxon>Metazoa</taxon>
        <taxon>Ecdysozoa</taxon>
        <taxon>Arthropoda</taxon>
        <taxon>Hexapoda</taxon>
        <taxon>Insecta</taxon>
        <taxon>Pterygota</taxon>
        <taxon>Neoptera</taxon>
        <taxon>Endopterygota</taxon>
        <taxon>Lepidoptera</taxon>
        <taxon>Glossata</taxon>
        <taxon>Ditrysia</taxon>
        <taxon>Geometroidea</taxon>
        <taxon>Geometridae</taxon>
        <taxon>Larentiinae</taxon>
        <taxon>Operophtera</taxon>
    </lineage>
</organism>
<dbReference type="Pfam" id="PF11788">
    <property type="entry name" value="MRP-L46"/>
    <property type="match status" value="1"/>
</dbReference>
<keyword evidence="3" id="KW-1185">Reference proteome</keyword>
<reference evidence="2 3" key="1">
    <citation type="journal article" date="2015" name="Genome Biol. Evol.">
        <title>The genome of winter moth (Operophtera brumata) provides a genomic perspective on sexual dimorphism and phenology.</title>
        <authorList>
            <person name="Derks M.F."/>
            <person name="Smit S."/>
            <person name="Salis L."/>
            <person name="Schijlen E."/>
            <person name="Bossers A."/>
            <person name="Mateman C."/>
            <person name="Pijl A.S."/>
            <person name="de Ridder D."/>
            <person name="Groenen M.A."/>
            <person name="Visser M.E."/>
            <person name="Megens H.J."/>
        </authorList>
    </citation>
    <scope>NUCLEOTIDE SEQUENCE [LARGE SCALE GENOMIC DNA]</scope>
    <source>
        <strain evidence="2">WM2013NL</strain>
        <tissue evidence="2">Head and thorax</tissue>
    </source>
</reference>
<dbReference type="PANTHER" id="PTHR13124:SF12">
    <property type="entry name" value="LARGE RIBOSOMAL SUBUNIT PROTEIN ML46"/>
    <property type="match status" value="1"/>
</dbReference>